<feature type="transmembrane region" description="Helical" evidence="2">
    <location>
        <begin position="67"/>
        <end position="86"/>
    </location>
</feature>
<name>A0A2P2KRS6_RHIMU</name>
<feature type="region of interest" description="Disordered" evidence="1">
    <location>
        <begin position="34"/>
        <end position="61"/>
    </location>
</feature>
<evidence type="ECO:0000256" key="1">
    <source>
        <dbReference type="SAM" id="MobiDB-lite"/>
    </source>
</evidence>
<dbReference type="EMBL" id="GGEC01027946">
    <property type="protein sequence ID" value="MBX08430.1"/>
    <property type="molecule type" value="Transcribed_RNA"/>
</dbReference>
<evidence type="ECO:0000256" key="2">
    <source>
        <dbReference type="SAM" id="Phobius"/>
    </source>
</evidence>
<dbReference type="EMBL" id="GGEC01027945">
    <property type="protein sequence ID" value="MBX08429.1"/>
    <property type="molecule type" value="Transcribed_RNA"/>
</dbReference>
<protein>
    <submittedName>
        <fullName evidence="3">Uncharacterized protein</fullName>
    </submittedName>
</protein>
<organism evidence="3">
    <name type="scientific">Rhizophora mucronata</name>
    <name type="common">Asiatic mangrove</name>
    <dbReference type="NCBI Taxonomy" id="61149"/>
    <lineage>
        <taxon>Eukaryota</taxon>
        <taxon>Viridiplantae</taxon>
        <taxon>Streptophyta</taxon>
        <taxon>Embryophyta</taxon>
        <taxon>Tracheophyta</taxon>
        <taxon>Spermatophyta</taxon>
        <taxon>Magnoliopsida</taxon>
        <taxon>eudicotyledons</taxon>
        <taxon>Gunneridae</taxon>
        <taxon>Pentapetalae</taxon>
        <taxon>rosids</taxon>
        <taxon>fabids</taxon>
        <taxon>Malpighiales</taxon>
        <taxon>Rhizophoraceae</taxon>
        <taxon>Rhizophora</taxon>
    </lineage>
</organism>
<evidence type="ECO:0000313" key="3">
    <source>
        <dbReference type="EMBL" id="MBX08429.1"/>
    </source>
</evidence>
<proteinExistence type="predicted"/>
<keyword evidence="2" id="KW-1133">Transmembrane helix</keyword>
<sequence>MGNSEECSFLYKRIFNGSISREFDPPVMWRNHTDGPDEMPYTIAGPDTVKHAGESGSRNPRKPATCFQFLAGILGFWCLFVCFLALRIHTGSSIGT</sequence>
<reference evidence="3" key="1">
    <citation type="submission" date="2018-02" db="EMBL/GenBank/DDBJ databases">
        <title>Rhizophora mucronata_Transcriptome.</title>
        <authorList>
            <person name="Meera S.P."/>
            <person name="Sreeshan A."/>
            <person name="Augustine A."/>
        </authorList>
    </citation>
    <scope>NUCLEOTIDE SEQUENCE</scope>
    <source>
        <tissue evidence="3">Leaf</tissue>
    </source>
</reference>
<keyword evidence="2" id="KW-0812">Transmembrane</keyword>
<accession>A0A2P2KRS6</accession>
<keyword evidence="2" id="KW-0472">Membrane</keyword>
<dbReference type="AlphaFoldDB" id="A0A2P2KRS6"/>